<dbReference type="Proteomes" id="UP000288716">
    <property type="component" value="Unassembled WGS sequence"/>
</dbReference>
<dbReference type="GO" id="GO:0005615">
    <property type="term" value="C:extracellular space"/>
    <property type="evidence" value="ECO:0007669"/>
    <property type="project" value="InterPro"/>
</dbReference>
<dbReference type="InterPro" id="IPR001599">
    <property type="entry name" value="Macroglobln_a2"/>
</dbReference>
<dbReference type="OrthoDB" id="6510601at2759"/>
<dbReference type="Pfam" id="PF17791">
    <property type="entry name" value="MG3"/>
    <property type="match status" value="1"/>
</dbReference>
<dbReference type="InterPro" id="IPR013783">
    <property type="entry name" value="Ig-like_fold"/>
</dbReference>
<evidence type="ECO:0000256" key="2">
    <source>
        <dbReference type="ARBA" id="ARBA00022690"/>
    </source>
</evidence>
<evidence type="ECO:0000259" key="9">
    <source>
        <dbReference type="SMART" id="SM01360"/>
    </source>
</evidence>
<keyword evidence="5" id="KW-0882">Thioester bond</keyword>
<dbReference type="SMART" id="SM01419">
    <property type="entry name" value="Thiol-ester_cl"/>
    <property type="match status" value="1"/>
</dbReference>
<dbReference type="InterPro" id="IPR011626">
    <property type="entry name" value="Alpha-macroglobulin_TED"/>
</dbReference>
<dbReference type="PROSITE" id="PS00477">
    <property type="entry name" value="ALPHA_2_MACROGLOBULIN"/>
    <property type="match status" value="1"/>
</dbReference>
<dbReference type="SUPFAM" id="SSF48239">
    <property type="entry name" value="Terpenoid cyclases/Protein prenyltransferases"/>
    <property type="match status" value="1"/>
</dbReference>
<keyword evidence="7" id="KW-0325">Glycoprotein</keyword>
<evidence type="ECO:0000313" key="12">
    <source>
        <dbReference type="Proteomes" id="UP000288716"/>
    </source>
</evidence>
<evidence type="ECO:0000256" key="6">
    <source>
        <dbReference type="ARBA" id="ARBA00023157"/>
    </source>
</evidence>
<dbReference type="SUPFAM" id="SSF81296">
    <property type="entry name" value="E set domains"/>
    <property type="match status" value="1"/>
</dbReference>
<dbReference type="EMBL" id="NCKV01001157">
    <property type="protein sequence ID" value="RWS28913.1"/>
    <property type="molecule type" value="Genomic_DNA"/>
</dbReference>
<proteinExistence type="inferred from homology"/>
<accession>A0A443SN54</accession>
<dbReference type="InterPro" id="IPR041555">
    <property type="entry name" value="MG3"/>
</dbReference>
<dbReference type="Gene3D" id="2.60.40.10">
    <property type="entry name" value="Immunoglobulins"/>
    <property type="match status" value="2"/>
</dbReference>
<dbReference type="SMART" id="SM01361">
    <property type="entry name" value="A2M_recep"/>
    <property type="match status" value="1"/>
</dbReference>
<dbReference type="InterPro" id="IPR009048">
    <property type="entry name" value="A-macroglobulin_rcpt-bd"/>
</dbReference>
<keyword evidence="3" id="KW-0732">Signal</keyword>
<dbReference type="InterPro" id="IPR047565">
    <property type="entry name" value="Alpha-macroglob_thiol-ester_cl"/>
</dbReference>
<dbReference type="InterPro" id="IPR011625">
    <property type="entry name" value="A2M_N_BRD"/>
</dbReference>
<comment type="caution">
    <text evidence="11">The sequence shown here is derived from an EMBL/GenBank/DDBJ whole genome shotgun (WGS) entry which is preliminary data.</text>
</comment>
<dbReference type="InterPro" id="IPR008930">
    <property type="entry name" value="Terpenoid_cyclase/PrenylTrfase"/>
</dbReference>
<dbReference type="Pfam" id="PF00207">
    <property type="entry name" value="A2M"/>
    <property type="match status" value="1"/>
</dbReference>
<dbReference type="Gene3D" id="6.20.50.160">
    <property type="match status" value="1"/>
</dbReference>
<dbReference type="Pfam" id="PF07703">
    <property type="entry name" value="A2M_BRD"/>
    <property type="match status" value="1"/>
</dbReference>
<evidence type="ECO:0000256" key="4">
    <source>
        <dbReference type="ARBA" id="ARBA00022900"/>
    </source>
</evidence>
<evidence type="ECO:0000259" key="10">
    <source>
        <dbReference type="SMART" id="SM01361"/>
    </source>
</evidence>
<dbReference type="FunFam" id="1.50.10.20:FF:000001">
    <property type="entry name" value="CD109 isoform 1"/>
    <property type="match status" value="1"/>
</dbReference>
<keyword evidence="2" id="KW-0646">Protease inhibitor</keyword>
<keyword evidence="4" id="KW-0722">Serine protease inhibitor</keyword>
<dbReference type="STRING" id="299467.A0A443SN54"/>
<dbReference type="SUPFAM" id="SSF49410">
    <property type="entry name" value="Alpha-macroglobulin receptor domain"/>
    <property type="match status" value="1"/>
</dbReference>
<evidence type="ECO:0000259" key="8">
    <source>
        <dbReference type="SMART" id="SM01359"/>
    </source>
</evidence>
<gene>
    <name evidence="11" type="ORF">B4U80_08104</name>
</gene>
<dbReference type="PANTHER" id="PTHR11412:SF136">
    <property type="entry name" value="CD109 ANTIGEN"/>
    <property type="match status" value="1"/>
</dbReference>
<feature type="non-terminal residue" evidence="11">
    <location>
        <position position="1"/>
    </location>
</feature>
<dbReference type="Gene3D" id="2.20.130.20">
    <property type="match status" value="1"/>
</dbReference>
<dbReference type="SMART" id="SM01359">
    <property type="entry name" value="A2M_N_2"/>
    <property type="match status" value="1"/>
</dbReference>
<dbReference type="Gene3D" id="2.60.120.1540">
    <property type="match status" value="1"/>
</dbReference>
<evidence type="ECO:0000256" key="7">
    <source>
        <dbReference type="ARBA" id="ARBA00023180"/>
    </source>
</evidence>
<keyword evidence="6" id="KW-1015">Disulfide bond</keyword>
<evidence type="ECO:0000256" key="1">
    <source>
        <dbReference type="ARBA" id="ARBA00010952"/>
    </source>
</evidence>
<dbReference type="Gene3D" id="2.60.40.690">
    <property type="entry name" value="Alpha-macroglobulin, receptor-binding domain"/>
    <property type="match status" value="1"/>
</dbReference>
<reference evidence="11 12" key="1">
    <citation type="journal article" date="2018" name="Gigascience">
        <title>Genomes of trombidid mites reveal novel predicted allergens and laterally-transferred genes associated with secondary metabolism.</title>
        <authorList>
            <person name="Dong X."/>
            <person name="Chaisiri K."/>
            <person name="Xia D."/>
            <person name="Armstrong S.D."/>
            <person name="Fang Y."/>
            <person name="Donnelly M.J."/>
            <person name="Kadowaki T."/>
            <person name="McGarry J.W."/>
            <person name="Darby A.C."/>
            <person name="Makepeace B.L."/>
        </authorList>
    </citation>
    <scope>NUCLEOTIDE SEQUENCE [LARGE SCALE GENOMIC DNA]</scope>
    <source>
        <strain evidence="11">UoL-UT</strain>
    </source>
</reference>
<dbReference type="SMART" id="SM01360">
    <property type="entry name" value="A2M"/>
    <property type="match status" value="1"/>
</dbReference>
<dbReference type="InterPro" id="IPR014756">
    <property type="entry name" value="Ig_E-set"/>
</dbReference>
<dbReference type="Gene3D" id="1.50.10.20">
    <property type="match status" value="1"/>
</dbReference>
<feature type="domain" description="Alpha-macroglobulin receptor-binding" evidence="10">
    <location>
        <begin position="1156"/>
        <end position="1246"/>
    </location>
</feature>
<dbReference type="VEuPathDB" id="VectorBase:LDEU003124"/>
<dbReference type="InterPro" id="IPR036595">
    <property type="entry name" value="A-macroglobulin_rcpt-bd_sf"/>
</dbReference>
<dbReference type="InterPro" id="IPR050473">
    <property type="entry name" value="A2M/Complement_sys"/>
</dbReference>
<evidence type="ECO:0000256" key="5">
    <source>
        <dbReference type="ARBA" id="ARBA00022966"/>
    </source>
</evidence>
<keyword evidence="12" id="KW-1185">Reference proteome</keyword>
<organism evidence="11 12">
    <name type="scientific">Leptotrombidium deliense</name>
    <dbReference type="NCBI Taxonomy" id="299467"/>
    <lineage>
        <taxon>Eukaryota</taxon>
        <taxon>Metazoa</taxon>
        <taxon>Ecdysozoa</taxon>
        <taxon>Arthropoda</taxon>
        <taxon>Chelicerata</taxon>
        <taxon>Arachnida</taxon>
        <taxon>Acari</taxon>
        <taxon>Acariformes</taxon>
        <taxon>Trombidiformes</taxon>
        <taxon>Prostigmata</taxon>
        <taxon>Anystina</taxon>
        <taxon>Parasitengona</taxon>
        <taxon>Trombiculoidea</taxon>
        <taxon>Trombiculidae</taxon>
        <taxon>Leptotrombidium</taxon>
    </lineage>
</organism>
<dbReference type="Gene3D" id="2.60.40.1940">
    <property type="match status" value="1"/>
</dbReference>
<comment type="similarity">
    <text evidence="1">Belongs to the protease inhibitor I39 (alpha-2-macroglobulin) family.</text>
</comment>
<feature type="domain" description="Alpha-2-macroglobulin bait region" evidence="8">
    <location>
        <begin position="281"/>
        <end position="417"/>
    </location>
</feature>
<dbReference type="Gene3D" id="2.60.40.1930">
    <property type="match status" value="2"/>
</dbReference>
<feature type="domain" description="Alpha-2-macroglobulin" evidence="9">
    <location>
        <begin position="532"/>
        <end position="623"/>
    </location>
</feature>
<dbReference type="InterPro" id="IPR041813">
    <property type="entry name" value="A2M_TED"/>
</dbReference>
<dbReference type="CDD" id="cd02897">
    <property type="entry name" value="A2M_2"/>
    <property type="match status" value="1"/>
</dbReference>
<dbReference type="Pfam" id="PF07677">
    <property type="entry name" value="A2M_recep"/>
    <property type="match status" value="1"/>
</dbReference>
<dbReference type="GO" id="GO:0004867">
    <property type="term" value="F:serine-type endopeptidase inhibitor activity"/>
    <property type="evidence" value="ECO:0007669"/>
    <property type="project" value="UniProtKB-KW"/>
</dbReference>
<dbReference type="Pfam" id="PF07678">
    <property type="entry name" value="TED_complement"/>
    <property type="match status" value="1"/>
</dbReference>
<evidence type="ECO:0000256" key="3">
    <source>
        <dbReference type="ARBA" id="ARBA00022729"/>
    </source>
</evidence>
<evidence type="ECO:0000313" key="11">
    <source>
        <dbReference type="EMBL" id="RWS28913.1"/>
    </source>
</evidence>
<name>A0A443SN54_9ACAR</name>
<dbReference type="InterPro" id="IPR019742">
    <property type="entry name" value="MacrogloblnA2_CS"/>
</dbReference>
<protein>
    <submittedName>
        <fullName evidence="11">CD109 antigen-like protein</fullName>
    </submittedName>
</protein>
<sequence length="1307" mass="146248">DSKGNIVRQWNRVFSNRGIISREFQLSNYTQLGDWKIIIQVLGQKYHKSFTVAEYILPTFDVEVVLPAFVTYKNSDVLVKVKSMYTYGKPVKGDVTLTVQPRVRYSSVNVRPLEQYQYKTTIDGTVDIALNVVRDLNMKTDLFEREIEFFVLVKETLTGKTYNKTSILRIFNNEVKVEALKSSKTFKPGLKYALLLKVAYQDDTPVEDNGSPLTLHYGYSYNEENQTNVVQVVPQKGIAKINIYPVKNADAFVLGMHVKYRGEIYYLESVEAAQSPSNNFLQIIVMDKEVTVNSEVTLSVNATEPIQTLIYEVMGRGDIVLARSVLVRNSNYHEIKFTVTHAMAPKARVIAYYVRPENMEIVADAVNFDVDGLFRTPITLDTNLKQTKPGSEISLTATTKPNAFVAFLGVDQSILLLKSGNDVTQKDVVEELETYDTGKENKHPLWFGRRKRSFWWPGSTSAAEIFDDSGVVILSNGLVFQNLPTHYSYADVTPKSIILDEVLLDHRLDPPDFQLSHSRESRIVLHQNFAETWLWKNVTAGRDGNVLVSSLVPDTITSWIVSAFAMDAVTGLGIASSPAKVTVFRPFFVKINVPPSVIKGETVAVQVLVFNYFTKPVQAEVVLENSGEFKFTVPSNEVESVSNDRFQKKYVTVAAEDAGSVTFFINTQKIGYITLTAKATTRNAGDGEKRMLLVKAEGQPQYFNKAVLLDLQNSNVRKLNANISIAIPSNAVNGSQRVTISAIGDILGPSLNNIDDLLRMPYGCGEQNMVNFVPNIIVLNYLSRTNKLTNSMKAKAIKNMQVGYQQQLTYRRSDGSFSAFGNSDKNGSVWLTAFVVKSLQQATAYIDIDAKIINDCIQWLMSKHSIDGSFSESGEIHYKAMQGGSSSASSTLTAYVVIALLQNKTLTKNIYDSQLRKSEQFLVRELKKTKSAYVTTILTYALHLLDSPSHDAAFEKMLSISNTHQDYMWWSDSVQASSTDKQSSHFYLPKVTDIEATAYALLTLVARSDISKSIAVMRWLISQQNSNGGFSSTQDTVIGLQALGELASRISTTTMDITAKFTFGESDEKQREMRIANQNAMVLQIYEVPTHKRIPAYVEIEAVGFGTAVVQVSWSYNLAVSAEEPAFFLNPLLGVRSTENFLQLNVCTYYKAGNETNMAVMEVELPSGFVADVDAVQSIRSQAKGVKRIESTKDDTNVVIYFDKITRDELCLTVPAHRNYKVANNKAVAVTLYDYYNKQQLSRLFYQPLVSTVCDICEQEECSQCEQTDKSNKIQDLIQSSSSTINSRLSINANLIFIVLVKFIARY</sequence>
<dbReference type="PANTHER" id="PTHR11412">
    <property type="entry name" value="MACROGLOBULIN / COMPLEMENT"/>
    <property type="match status" value="1"/>
</dbReference>